<dbReference type="Proteomes" id="UP000296706">
    <property type="component" value="Chromosome"/>
</dbReference>
<accession>A0A4D6H7A3</accession>
<dbReference type="SUPFAM" id="SSF51126">
    <property type="entry name" value="Pectin lyase-like"/>
    <property type="match status" value="1"/>
</dbReference>
<keyword evidence="13" id="KW-1185">Reference proteome</keyword>
<dbReference type="Gene3D" id="2.60.40.420">
    <property type="entry name" value="Cupredoxins - blue copper proteins"/>
    <property type="match status" value="1"/>
</dbReference>
<keyword evidence="8" id="KW-0456">Lyase</keyword>
<evidence type="ECO:0000256" key="3">
    <source>
        <dbReference type="ARBA" id="ARBA00022525"/>
    </source>
</evidence>
<dbReference type="EMBL" id="CP031310">
    <property type="protein sequence ID" value="QCC49794.1"/>
    <property type="molecule type" value="Genomic_DNA"/>
</dbReference>
<evidence type="ECO:0000259" key="11">
    <source>
        <dbReference type="Pfam" id="PF07602"/>
    </source>
</evidence>
<evidence type="ECO:0000256" key="4">
    <source>
        <dbReference type="ARBA" id="ARBA00022723"/>
    </source>
</evidence>
<keyword evidence="6" id="KW-0106">Calcium</keyword>
<dbReference type="GO" id="GO:0009055">
    <property type="term" value="F:electron transfer activity"/>
    <property type="evidence" value="ECO:0007669"/>
    <property type="project" value="InterPro"/>
</dbReference>
<gene>
    <name evidence="12" type="ORF">DV733_00505</name>
</gene>
<organism evidence="12 13">
    <name type="scientific">Halapricum salinum</name>
    <dbReference type="NCBI Taxonomy" id="1457250"/>
    <lineage>
        <taxon>Archaea</taxon>
        <taxon>Methanobacteriati</taxon>
        <taxon>Methanobacteriota</taxon>
        <taxon>Stenosarchaea group</taxon>
        <taxon>Halobacteria</taxon>
        <taxon>Halobacteriales</taxon>
        <taxon>Haloarculaceae</taxon>
        <taxon>Halapricum</taxon>
    </lineage>
</organism>
<dbReference type="RefSeq" id="WP_049993240.1">
    <property type="nucleotide sequence ID" value="NZ_CP031310.1"/>
</dbReference>
<dbReference type="OrthoDB" id="271599at2157"/>
<dbReference type="KEGG" id="hsn:DV733_00505"/>
<evidence type="ECO:0000256" key="8">
    <source>
        <dbReference type="ARBA" id="ARBA00023239"/>
    </source>
</evidence>
<feature type="domain" description="DUF1565" evidence="11">
    <location>
        <begin position="9"/>
        <end position="48"/>
    </location>
</feature>
<dbReference type="InterPro" id="IPR000923">
    <property type="entry name" value="BlueCu_1"/>
</dbReference>
<evidence type="ECO:0000313" key="12">
    <source>
        <dbReference type="EMBL" id="QCC49794.1"/>
    </source>
</evidence>
<evidence type="ECO:0000313" key="13">
    <source>
        <dbReference type="Proteomes" id="UP000296706"/>
    </source>
</evidence>
<dbReference type="GO" id="GO:0016837">
    <property type="term" value="F:carbon-oxygen lyase activity, acting on polysaccharides"/>
    <property type="evidence" value="ECO:0007669"/>
    <property type="project" value="TreeGrafter"/>
</dbReference>
<dbReference type="InterPro" id="IPR012334">
    <property type="entry name" value="Pectin_lyas_fold"/>
</dbReference>
<dbReference type="GeneID" id="39846304"/>
<protein>
    <submittedName>
        <fullName evidence="12">DUF1565 domain-containing protein</fullName>
    </submittedName>
</protein>
<dbReference type="AlphaFoldDB" id="A0A4D6H7A3"/>
<keyword evidence="3" id="KW-0964">Secreted</keyword>
<evidence type="ECO:0000256" key="9">
    <source>
        <dbReference type="ARBA" id="ARBA00038263"/>
    </source>
</evidence>
<dbReference type="InterPro" id="IPR052052">
    <property type="entry name" value="Polysaccharide_Lyase_9"/>
</dbReference>
<feature type="domain" description="Blue (type 1) copper" evidence="10">
    <location>
        <begin position="379"/>
        <end position="463"/>
    </location>
</feature>
<sequence>MVTLYVSPNGDDANTGDEQDPLATIQTAFEQADPGDTIELEPGEYREEVWTTSDGNPDEPITLTGPTDAVISPPAGASHALRIAHSHVHVRGMTIDGLLEPDRKYQDYDAWVDRCVFITPVSRYDQETGEGPEYLYDVVLEPSRMGNCARAMVQTQRIRDSSIGNFEVIGPAGMQFDRRVDNHEIGHVREIVYVGSPETHRGEPYYKYDTLDRSQNVRIHHIDNSAGYRHNELVDVKLGSSNVTIEHCTTRNAGHNTEGEVNAALDLKGNDCLVRWNDIGDSPLPISFGAWAPSDDVDGGAWSQNNEIIENYVHGFAASPYRMRNGGDVGPVSFDEQTFCGNQIERGSPPLDPWVFESNGYDGTVVDKRGQTEVTIDVGAGPNGHALDPPAVIVDRGTTVTWEWIGDGEHYIVRQERVEDDPSTVPDPRAAPYSESKTLDHIGVYRYACYAHHDEGMRGSVVVRDDEQRWDFTRDGCSDLTLSATGETIGVGGQGELTISAAYTNQIAIRQLWTDWDVTSDAGNDVSDNRVGEDGTYELAWDSNQTSTSPSITVTPPERYVGGEYILAITATNSYGDEEKITVSLIIE</sequence>
<evidence type="ECO:0000256" key="1">
    <source>
        <dbReference type="ARBA" id="ARBA00001913"/>
    </source>
</evidence>
<comment type="similarity">
    <text evidence="9">Belongs to the polysaccharide lyase 9 family.</text>
</comment>
<dbReference type="STRING" id="1457250.GCA_000755225_02393"/>
<dbReference type="InterPro" id="IPR011459">
    <property type="entry name" value="DUF1565"/>
</dbReference>
<comment type="subcellular location">
    <subcellularLocation>
        <location evidence="2">Secreted</location>
    </subcellularLocation>
</comment>
<proteinExistence type="inferred from homology"/>
<keyword evidence="5" id="KW-0732">Signal</keyword>
<evidence type="ECO:0000256" key="7">
    <source>
        <dbReference type="ARBA" id="ARBA00023008"/>
    </source>
</evidence>
<evidence type="ECO:0000256" key="5">
    <source>
        <dbReference type="ARBA" id="ARBA00022729"/>
    </source>
</evidence>
<keyword evidence="4" id="KW-0479">Metal-binding</keyword>
<evidence type="ECO:0000259" key="10">
    <source>
        <dbReference type="Pfam" id="PF00127"/>
    </source>
</evidence>
<comment type="cofactor">
    <cofactor evidence="1">
        <name>Ca(2+)</name>
        <dbReference type="ChEBI" id="CHEBI:29108"/>
    </cofactor>
</comment>
<dbReference type="GO" id="GO:0005576">
    <property type="term" value="C:extracellular region"/>
    <property type="evidence" value="ECO:0007669"/>
    <property type="project" value="UniProtKB-SubCell"/>
</dbReference>
<keyword evidence="7" id="KW-0186">Copper</keyword>
<name>A0A4D6H7A3_9EURY</name>
<reference evidence="12 13" key="1">
    <citation type="journal article" date="2019" name="Nat. Commun.">
        <title>A new type of DNA phosphorothioation-based antiviral system in archaea.</title>
        <authorList>
            <person name="Xiong L."/>
            <person name="Liu S."/>
            <person name="Chen S."/>
            <person name="Xiao Y."/>
            <person name="Zhu B."/>
            <person name="Gao Y."/>
            <person name="Zhang Y."/>
            <person name="Chen B."/>
            <person name="Luo J."/>
            <person name="Deng Z."/>
            <person name="Chen X."/>
            <person name="Wang L."/>
            <person name="Chen S."/>
        </authorList>
    </citation>
    <scope>NUCLEOTIDE SEQUENCE [LARGE SCALE GENOMIC DNA]</scope>
    <source>
        <strain evidence="12 13">CBA1105</strain>
    </source>
</reference>
<evidence type="ECO:0000256" key="2">
    <source>
        <dbReference type="ARBA" id="ARBA00004613"/>
    </source>
</evidence>
<evidence type="ECO:0000256" key="6">
    <source>
        <dbReference type="ARBA" id="ARBA00022837"/>
    </source>
</evidence>
<dbReference type="PANTHER" id="PTHR40088">
    <property type="entry name" value="PECTATE LYASE (EUROFUNG)"/>
    <property type="match status" value="1"/>
</dbReference>
<dbReference type="InterPro" id="IPR008972">
    <property type="entry name" value="Cupredoxin"/>
</dbReference>
<dbReference type="GO" id="GO:0005507">
    <property type="term" value="F:copper ion binding"/>
    <property type="evidence" value="ECO:0007669"/>
    <property type="project" value="InterPro"/>
</dbReference>
<dbReference type="Gene3D" id="2.160.20.10">
    <property type="entry name" value="Single-stranded right-handed beta-helix, Pectin lyase-like"/>
    <property type="match status" value="1"/>
</dbReference>
<dbReference type="Pfam" id="PF07602">
    <property type="entry name" value="DUF1565"/>
    <property type="match status" value="1"/>
</dbReference>
<dbReference type="SUPFAM" id="SSF49503">
    <property type="entry name" value="Cupredoxins"/>
    <property type="match status" value="1"/>
</dbReference>
<dbReference type="Pfam" id="PF00127">
    <property type="entry name" value="Copper-bind"/>
    <property type="match status" value="1"/>
</dbReference>
<dbReference type="PANTHER" id="PTHR40088:SF1">
    <property type="entry name" value="PECTATE LYASE PEL9"/>
    <property type="match status" value="1"/>
</dbReference>
<dbReference type="InterPro" id="IPR011050">
    <property type="entry name" value="Pectin_lyase_fold/virulence"/>
</dbReference>